<dbReference type="SMART" id="SM00066">
    <property type="entry name" value="GAL4"/>
    <property type="match status" value="1"/>
</dbReference>
<feature type="compositionally biased region" description="Polar residues" evidence="7">
    <location>
        <begin position="479"/>
        <end position="489"/>
    </location>
</feature>
<dbReference type="InterPro" id="IPR036864">
    <property type="entry name" value="Zn2-C6_fun-type_DNA-bd_sf"/>
</dbReference>
<dbReference type="GO" id="GO:0000978">
    <property type="term" value="F:RNA polymerase II cis-regulatory region sequence-specific DNA binding"/>
    <property type="evidence" value="ECO:0007669"/>
    <property type="project" value="TreeGrafter"/>
</dbReference>
<evidence type="ECO:0000256" key="4">
    <source>
        <dbReference type="ARBA" id="ARBA00023125"/>
    </source>
</evidence>
<feature type="region of interest" description="Disordered" evidence="7">
    <location>
        <begin position="1"/>
        <end position="133"/>
    </location>
</feature>
<dbReference type="EMBL" id="JAKELL010000051">
    <property type="protein sequence ID" value="KAH8986890.1"/>
    <property type="molecule type" value="Genomic_DNA"/>
</dbReference>
<evidence type="ECO:0000256" key="1">
    <source>
        <dbReference type="ARBA" id="ARBA00022723"/>
    </source>
</evidence>
<feature type="region of interest" description="Disordered" evidence="7">
    <location>
        <begin position="201"/>
        <end position="382"/>
    </location>
</feature>
<protein>
    <recommendedName>
        <fullName evidence="8">Zn(2)-C6 fungal-type domain-containing protein</fullName>
    </recommendedName>
</protein>
<feature type="domain" description="Zn(2)-C6 fungal-type" evidence="8">
    <location>
        <begin position="134"/>
        <end position="165"/>
    </location>
</feature>
<name>A0AAD4LAQ4_9AGAM</name>
<dbReference type="PROSITE" id="PS50048">
    <property type="entry name" value="ZN2_CY6_FUNGAL_2"/>
    <property type="match status" value="1"/>
</dbReference>
<evidence type="ECO:0000256" key="7">
    <source>
        <dbReference type="SAM" id="MobiDB-lite"/>
    </source>
</evidence>
<evidence type="ECO:0000313" key="9">
    <source>
        <dbReference type="EMBL" id="KAH8986890.1"/>
    </source>
</evidence>
<evidence type="ECO:0000313" key="10">
    <source>
        <dbReference type="Proteomes" id="UP001201163"/>
    </source>
</evidence>
<dbReference type="GO" id="GO:0001228">
    <property type="term" value="F:DNA-binding transcription activator activity, RNA polymerase II-specific"/>
    <property type="evidence" value="ECO:0007669"/>
    <property type="project" value="TreeGrafter"/>
</dbReference>
<gene>
    <name evidence="9" type="ORF">EDB92DRAFT_1221628</name>
</gene>
<dbReference type="CDD" id="cd00067">
    <property type="entry name" value="GAL4"/>
    <property type="match status" value="1"/>
</dbReference>
<organism evidence="9 10">
    <name type="scientific">Lactarius akahatsu</name>
    <dbReference type="NCBI Taxonomy" id="416441"/>
    <lineage>
        <taxon>Eukaryota</taxon>
        <taxon>Fungi</taxon>
        <taxon>Dikarya</taxon>
        <taxon>Basidiomycota</taxon>
        <taxon>Agaricomycotina</taxon>
        <taxon>Agaricomycetes</taxon>
        <taxon>Russulales</taxon>
        <taxon>Russulaceae</taxon>
        <taxon>Lactarius</taxon>
    </lineage>
</organism>
<keyword evidence="5" id="KW-0804">Transcription</keyword>
<dbReference type="InterPro" id="IPR051430">
    <property type="entry name" value="Fungal_TF_Env_Response"/>
</dbReference>
<keyword evidence="2" id="KW-0862">Zinc</keyword>
<dbReference type="Gene3D" id="4.10.240.10">
    <property type="entry name" value="Zn(2)-C6 fungal-type DNA-binding domain"/>
    <property type="match status" value="1"/>
</dbReference>
<dbReference type="GO" id="GO:0008270">
    <property type="term" value="F:zinc ion binding"/>
    <property type="evidence" value="ECO:0007669"/>
    <property type="project" value="InterPro"/>
</dbReference>
<dbReference type="InterPro" id="IPR001138">
    <property type="entry name" value="Zn2Cys6_DnaBD"/>
</dbReference>
<feature type="compositionally biased region" description="Basic and acidic residues" evidence="7">
    <location>
        <begin position="327"/>
        <end position="344"/>
    </location>
</feature>
<keyword evidence="3" id="KW-0805">Transcription regulation</keyword>
<evidence type="ECO:0000256" key="5">
    <source>
        <dbReference type="ARBA" id="ARBA00023163"/>
    </source>
</evidence>
<reference evidence="9" key="1">
    <citation type="submission" date="2022-01" db="EMBL/GenBank/DDBJ databases">
        <title>Comparative genomics reveals a dynamic genome evolution in the ectomycorrhizal milk-cap (Lactarius) mushrooms.</title>
        <authorList>
            <consortium name="DOE Joint Genome Institute"/>
            <person name="Lebreton A."/>
            <person name="Tang N."/>
            <person name="Kuo A."/>
            <person name="LaButti K."/>
            <person name="Drula E."/>
            <person name="Barry K."/>
            <person name="Clum A."/>
            <person name="Lipzen A."/>
            <person name="Mousain D."/>
            <person name="Ng V."/>
            <person name="Wang R."/>
            <person name="Wang X."/>
            <person name="Dai Y."/>
            <person name="Henrissat B."/>
            <person name="Grigoriev I.V."/>
            <person name="Guerin-Laguette A."/>
            <person name="Yu F."/>
            <person name="Martin F.M."/>
        </authorList>
    </citation>
    <scope>NUCLEOTIDE SEQUENCE</scope>
    <source>
        <strain evidence="9">QP</strain>
    </source>
</reference>
<evidence type="ECO:0000259" key="8">
    <source>
        <dbReference type="PROSITE" id="PS50048"/>
    </source>
</evidence>
<feature type="compositionally biased region" description="Low complexity" evidence="7">
    <location>
        <begin position="214"/>
        <end position="223"/>
    </location>
</feature>
<feature type="compositionally biased region" description="Pro residues" evidence="7">
    <location>
        <begin position="313"/>
        <end position="324"/>
    </location>
</feature>
<sequence>MDAPKPPPIVTQSLKRKDRSPSPARRTPSHTSSTTGSRPSPTSLPSIRHFLPQPDVQQLNERYHSSRQPRQPQPPGPAFSAGPSAGIPRLEFLPPPSHASVERTHSGIIVDSDGDGDSEQATRPKQKRRRQALSCTECKRRKIKCDRAHPCTPCIRRGDQNKCQWHVIEPVDKYVSRAEYDELKIRVDRLEAMLPCAQPSTGLAAPPCPETSPHQQHQHQQQQPTRPLGVATSAAGHHAQGPGPAPQVPYHPLSPPIIPGQTPAGLAGPSRAVGSGGTVQDYGSPLALRGPNSPPGRTALPPLASLANGPVPFDGPPPPGPLPPRSLHRERDRDRDRDRDHASDHQQQQRHGESVHQSYAPPPPQLQQPLQPPHQQTKNSHAQTLTPLGERLRLCTTLQGPAAADLRLRHHPNIFCSSRPRNSSSHRRRLPLLARAAQVHCTATAITPACRQPRLHFLGRQRSGVQSVTSEGDSAILTDATNTSPTGTLSRGERGRALCR</sequence>
<dbReference type="PANTHER" id="PTHR31944">
    <property type="entry name" value="HEME-RESPONSIVE ZINC FINGER TRANSCRIPTION FACTOR HAP1"/>
    <property type="match status" value="1"/>
</dbReference>
<feature type="compositionally biased region" description="Pro residues" evidence="7">
    <location>
        <begin position="360"/>
        <end position="372"/>
    </location>
</feature>
<feature type="compositionally biased region" description="Basic and acidic residues" evidence="7">
    <location>
        <begin position="491"/>
        <end position="500"/>
    </location>
</feature>
<dbReference type="Pfam" id="PF00172">
    <property type="entry name" value="Zn_clus"/>
    <property type="match status" value="1"/>
</dbReference>
<evidence type="ECO:0000256" key="6">
    <source>
        <dbReference type="ARBA" id="ARBA00023242"/>
    </source>
</evidence>
<dbReference type="PROSITE" id="PS00463">
    <property type="entry name" value="ZN2_CY6_FUNGAL_1"/>
    <property type="match status" value="1"/>
</dbReference>
<feature type="region of interest" description="Disordered" evidence="7">
    <location>
        <begin position="477"/>
        <end position="500"/>
    </location>
</feature>
<dbReference type="GO" id="GO:0005634">
    <property type="term" value="C:nucleus"/>
    <property type="evidence" value="ECO:0007669"/>
    <property type="project" value="TreeGrafter"/>
</dbReference>
<keyword evidence="6" id="KW-0539">Nucleus</keyword>
<comment type="caution">
    <text evidence="9">The sequence shown here is derived from an EMBL/GenBank/DDBJ whole genome shotgun (WGS) entry which is preliminary data.</text>
</comment>
<dbReference type="PANTHER" id="PTHR31944:SF131">
    <property type="entry name" value="HEME-RESPONSIVE ZINC FINGER TRANSCRIPTION FACTOR HAP1"/>
    <property type="match status" value="1"/>
</dbReference>
<dbReference type="Proteomes" id="UP001201163">
    <property type="component" value="Unassembled WGS sequence"/>
</dbReference>
<evidence type="ECO:0000256" key="2">
    <source>
        <dbReference type="ARBA" id="ARBA00022833"/>
    </source>
</evidence>
<evidence type="ECO:0000256" key="3">
    <source>
        <dbReference type="ARBA" id="ARBA00023015"/>
    </source>
</evidence>
<feature type="compositionally biased region" description="Low complexity" evidence="7">
    <location>
        <begin position="78"/>
        <end position="88"/>
    </location>
</feature>
<keyword evidence="1" id="KW-0479">Metal-binding</keyword>
<feature type="compositionally biased region" description="Low complexity" evidence="7">
    <location>
        <begin position="21"/>
        <end position="46"/>
    </location>
</feature>
<keyword evidence="4" id="KW-0238">DNA-binding</keyword>
<proteinExistence type="predicted"/>
<accession>A0AAD4LAQ4</accession>
<dbReference type="AlphaFoldDB" id="A0AAD4LAQ4"/>
<feature type="compositionally biased region" description="Pro residues" evidence="7">
    <location>
        <begin position="243"/>
        <end position="258"/>
    </location>
</feature>
<dbReference type="SUPFAM" id="SSF57701">
    <property type="entry name" value="Zn2/Cys6 DNA-binding domain"/>
    <property type="match status" value="1"/>
</dbReference>
<keyword evidence="10" id="KW-1185">Reference proteome</keyword>